<name>A0A3A1QP12_9BACI</name>
<dbReference type="AlphaFoldDB" id="A0A3A1QP12"/>
<dbReference type="Proteomes" id="UP000265801">
    <property type="component" value="Unassembled WGS sequence"/>
</dbReference>
<reference evidence="7 8" key="1">
    <citation type="submission" date="2018-09" db="EMBL/GenBank/DDBJ databases">
        <title>Bacillus saliacetes sp. nov., isolated from Thai shrimp paste (Ka-pi).</title>
        <authorList>
            <person name="Daroonpunt R."/>
            <person name="Tanasupawat S."/>
            <person name="Yiamsombut S."/>
        </authorList>
    </citation>
    <scope>NUCLEOTIDE SEQUENCE [LARGE SCALE GENOMIC DNA]</scope>
    <source>
        <strain evidence="7 8">SKP7-4</strain>
    </source>
</reference>
<evidence type="ECO:0000259" key="6">
    <source>
        <dbReference type="PROSITE" id="PS51462"/>
    </source>
</evidence>
<evidence type="ECO:0000256" key="5">
    <source>
        <dbReference type="ARBA" id="ARBA00022842"/>
    </source>
</evidence>
<feature type="domain" description="Nudix hydrolase" evidence="6">
    <location>
        <begin position="7"/>
        <end position="134"/>
    </location>
</feature>
<sequence>MKWKEYETQLYTMVMIEQGDHLLFIERPSEKGFPGYIAPGGKVDFPESPAQGAVREVKEETGLTVEKLKFKGIDEFVIPDQKYRYVVYNYLATETSGDLLKNPPEGDLKWINRKAATELPMQPWFRRRLPYFFKDGVFEIHSNWDGNDRHEAEVTIREL</sequence>
<proteinExistence type="inferred from homology"/>
<keyword evidence="8" id="KW-1185">Reference proteome</keyword>
<protein>
    <submittedName>
        <fullName evidence="7">8-oxo-dGTP diphosphatase</fullName>
    </submittedName>
</protein>
<dbReference type="PROSITE" id="PS51462">
    <property type="entry name" value="NUDIX"/>
    <property type="match status" value="1"/>
</dbReference>
<organism evidence="7 8">
    <name type="scientific">Bacillus salacetis</name>
    <dbReference type="NCBI Taxonomy" id="2315464"/>
    <lineage>
        <taxon>Bacteria</taxon>
        <taxon>Bacillati</taxon>
        <taxon>Bacillota</taxon>
        <taxon>Bacilli</taxon>
        <taxon>Bacillales</taxon>
        <taxon>Bacillaceae</taxon>
        <taxon>Bacillus</taxon>
    </lineage>
</organism>
<dbReference type="OrthoDB" id="9008185at2"/>
<keyword evidence="4" id="KW-0378">Hydrolase</keyword>
<gene>
    <name evidence="7" type="ORF">D3H55_20990</name>
</gene>
<dbReference type="GO" id="GO:0046872">
    <property type="term" value="F:metal ion binding"/>
    <property type="evidence" value="ECO:0007669"/>
    <property type="project" value="UniProtKB-KW"/>
</dbReference>
<dbReference type="CDD" id="cd18875">
    <property type="entry name" value="NUDIX_Hydrolase"/>
    <property type="match status" value="1"/>
</dbReference>
<comment type="cofactor">
    <cofactor evidence="1">
        <name>Mg(2+)</name>
        <dbReference type="ChEBI" id="CHEBI:18420"/>
    </cofactor>
</comment>
<evidence type="ECO:0000313" key="8">
    <source>
        <dbReference type="Proteomes" id="UP000265801"/>
    </source>
</evidence>
<evidence type="ECO:0000256" key="2">
    <source>
        <dbReference type="ARBA" id="ARBA00005582"/>
    </source>
</evidence>
<evidence type="ECO:0000256" key="1">
    <source>
        <dbReference type="ARBA" id="ARBA00001946"/>
    </source>
</evidence>
<dbReference type="PANTHER" id="PTHR43758">
    <property type="entry name" value="7,8-DIHYDRO-8-OXOGUANINE TRIPHOSPHATASE"/>
    <property type="match status" value="1"/>
</dbReference>
<dbReference type="EMBL" id="QXIR01000040">
    <property type="protein sequence ID" value="RIW28776.1"/>
    <property type="molecule type" value="Genomic_DNA"/>
</dbReference>
<dbReference type="RefSeq" id="WP_119549265.1">
    <property type="nucleotide sequence ID" value="NZ_QXIR01000040.1"/>
</dbReference>
<dbReference type="Gene3D" id="3.90.79.10">
    <property type="entry name" value="Nucleoside Triphosphate Pyrophosphohydrolase"/>
    <property type="match status" value="1"/>
</dbReference>
<comment type="caution">
    <text evidence="7">The sequence shown here is derived from an EMBL/GenBank/DDBJ whole genome shotgun (WGS) entry which is preliminary data.</text>
</comment>
<accession>A0A3A1QP12</accession>
<dbReference type="InterPro" id="IPR020084">
    <property type="entry name" value="NUDIX_hydrolase_CS"/>
</dbReference>
<evidence type="ECO:0000256" key="4">
    <source>
        <dbReference type="ARBA" id="ARBA00022801"/>
    </source>
</evidence>
<dbReference type="GO" id="GO:0016818">
    <property type="term" value="F:hydrolase activity, acting on acid anhydrides, in phosphorus-containing anhydrides"/>
    <property type="evidence" value="ECO:0007669"/>
    <property type="project" value="TreeGrafter"/>
</dbReference>
<keyword evidence="3" id="KW-0479">Metal-binding</keyword>
<dbReference type="InterPro" id="IPR000086">
    <property type="entry name" value="NUDIX_hydrolase_dom"/>
</dbReference>
<evidence type="ECO:0000256" key="3">
    <source>
        <dbReference type="ARBA" id="ARBA00022723"/>
    </source>
</evidence>
<comment type="similarity">
    <text evidence="2">Belongs to the Nudix hydrolase family.</text>
</comment>
<keyword evidence="5" id="KW-0460">Magnesium</keyword>
<dbReference type="Pfam" id="PF00293">
    <property type="entry name" value="NUDIX"/>
    <property type="match status" value="1"/>
</dbReference>
<dbReference type="InterPro" id="IPR015797">
    <property type="entry name" value="NUDIX_hydrolase-like_dom_sf"/>
</dbReference>
<dbReference type="SUPFAM" id="SSF55811">
    <property type="entry name" value="Nudix"/>
    <property type="match status" value="1"/>
</dbReference>
<dbReference type="PROSITE" id="PS00893">
    <property type="entry name" value="NUDIX_BOX"/>
    <property type="match status" value="1"/>
</dbReference>
<dbReference type="PANTHER" id="PTHR43758:SF2">
    <property type="entry name" value="OXIDIZED PURINE NUCLEOSIDE TRIPHOSPHATE HYDROLASE"/>
    <property type="match status" value="1"/>
</dbReference>
<dbReference type="GO" id="GO:0005737">
    <property type="term" value="C:cytoplasm"/>
    <property type="evidence" value="ECO:0007669"/>
    <property type="project" value="TreeGrafter"/>
</dbReference>
<evidence type="ECO:0000313" key="7">
    <source>
        <dbReference type="EMBL" id="RIW28776.1"/>
    </source>
</evidence>